<organism evidence="1 2">
    <name type="scientific">Cutibacterium avidum</name>
    <dbReference type="NCBI Taxonomy" id="33010"/>
    <lineage>
        <taxon>Bacteria</taxon>
        <taxon>Bacillati</taxon>
        <taxon>Actinomycetota</taxon>
        <taxon>Actinomycetes</taxon>
        <taxon>Propionibacteriales</taxon>
        <taxon>Propionibacteriaceae</taxon>
        <taxon>Cutibacterium</taxon>
    </lineage>
</organism>
<protein>
    <recommendedName>
        <fullName evidence="3">Asp23/Gls24 family envelope stress response protein</fullName>
    </recommendedName>
</protein>
<dbReference type="Proteomes" id="UP000259211">
    <property type="component" value="Unassembled WGS sequence"/>
</dbReference>
<sequence>MEVNLACGADMNHVWDNATQPPTEHEVECPACQAVRTVAVRAGQLRDDTVAEDAKTKVVVDPPKLSSVWRSYSADLSPRHCIVSDDDGDIEVRETVLTTIVRETLADCEDGRLSRVRFSVPHAPLRLRIDLSVAQGIRIPECADRVRQQVASEMYLQLGGRPEAIDIIVEDIHA</sequence>
<name>A0A3E2DKZ0_9ACTN</name>
<dbReference type="RefSeq" id="WP_117188862.1">
    <property type="nucleotide sequence ID" value="NZ_NOWI01000003.1"/>
</dbReference>
<gene>
    <name evidence="1" type="ORF">CHT91_03890</name>
</gene>
<evidence type="ECO:0000313" key="1">
    <source>
        <dbReference type="EMBL" id="RFT45954.1"/>
    </source>
</evidence>
<dbReference type="EMBL" id="NOWI01000003">
    <property type="protein sequence ID" value="RFT45954.1"/>
    <property type="molecule type" value="Genomic_DNA"/>
</dbReference>
<evidence type="ECO:0008006" key="3">
    <source>
        <dbReference type="Google" id="ProtNLM"/>
    </source>
</evidence>
<evidence type="ECO:0000313" key="2">
    <source>
        <dbReference type="Proteomes" id="UP000259211"/>
    </source>
</evidence>
<reference evidence="1 2" key="1">
    <citation type="submission" date="2017-07" db="EMBL/GenBank/DDBJ databases">
        <authorList>
            <person name="Sun Z.S."/>
            <person name="Albrecht U."/>
            <person name="Echele G."/>
            <person name="Lee C.C."/>
        </authorList>
    </citation>
    <scope>NUCLEOTIDE SEQUENCE [LARGE SCALE GENOMIC DNA]</scope>
    <source>
        <strain evidence="1 2">P16-029</strain>
    </source>
</reference>
<accession>A0A3E2DKZ0</accession>
<comment type="caution">
    <text evidence="1">The sequence shown here is derived from an EMBL/GenBank/DDBJ whole genome shotgun (WGS) entry which is preliminary data.</text>
</comment>
<dbReference type="AlphaFoldDB" id="A0A3E2DKZ0"/>
<proteinExistence type="predicted"/>